<reference evidence="3" key="1">
    <citation type="journal article" date="2020" name="Stud. Mycol.">
        <title>101 Dothideomycetes genomes: a test case for predicting lifestyles and emergence of pathogens.</title>
        <authorList>
            <person name="Haridas S."/>
            <person name="Albert R."/>
            <person name="Binder M."/>
            <person name="Bloem J."/>
            <person name="Labutti K."/>
            <person name="Salamov A."/>
            <person name="Andreopoulos B."/>
            <person name="Baker S."/>
            <person name="Barry K."/>
            <person name="Bills G."/>
            <person name="Bluhm B."/>
            <person name="Cannon C."/>
            <person name="Castanera R."/>
            <person name="Culley D."/>
            <person name="Daum C."/>
            <person name="Ezra D."/>
            <person name="Gonzalez J."/>
            <person name="Henrissat B."/>
            <person name="Kuo A."/>
            <person name="Liang C."/>
            <person name="Lipzen A."/>
            <person name="Lutzoni F."/>
            <person name="Magnuson J."/>
            <person name="Mondo S."/>
            <person name="Nolan M."/>
            <person name="Ohm R."/>
            <person name="Pangilinan J."/>
            <person name="Park H.-J."/>
            <person name="Ramirez L."/>
            <person name="Alfaro M."/>
            <person name="Sun H."/>
            <person name="Tritt A."/>
            <person name="Yoshinaga Y."/>
            <person name="Zwiers L.-H."/>
            <person name="Turgeon B."/>
            <person name="Goodwin S."/>
            <person name="Spatafora J."/>
            <person name="Crous P."/>
            <person name="Grigoriev I."/>
        </authorList>
    </citation>
    <scope>NUCLEOTIDE SEQUENCE</scope>
    <source>
        <strain evidence="3">CBS 113818</strain>
    </source>
</reference>
<name>A0A6A6ZNM1_9PLEO</name>
<feature type="transmembrane region" description="Helical" evidence="2">
    <location>
        <begin position="20"/>
        <end position="39"/>
    </location>
</feature>
<keyword evidence="2" id="KW-1133">Transmembrane helix</keyword>
<evidence type="ECO:0000256" key="2">
    <source>
        <dbReference type="SAM" id="Phobius"/>
    </source>
</evidence>
<accession>A0A6A6ZNM1</accession>
<evidence type="ECO:0000256" key="1">
    <source>
        <dbReference type="SAM" id="MobiDB-lite"/>
    </source>
</evidence>
<keyword evidence="2" id="KW-0812">Transmembrane</keyword>
<protein>
    <submittedName>
        <fullName evidence="3">Uncharacterized protein</fullName>
    </submittedName>
</protein>
<evidence type="ECO:0000313" key="3">
    <source>
        <dbReference type="EMBL" id="KAF2822259.1"/>
    </source>
</evidence>
<feature type="region of interest" description="Disordered" evidence="1">
    <location>
        <begin position="52"/>
        <end position="73"/>
    </location>
</feature>
<dbReference type="EMBL" id="MU006235">
    <property type="protein sequence ID" value="KAF2822259.1"/>
    <property type="molecule type" value="Genomic_DNA"/>
</dbReference>
<organism evidence="3 4">
    <name type="scientific">Ophiobolus disseminans</name>
    <dbReference type="NCBI Taxonomy" id="1469910"/>
    <lineage>
        <taxon>Eukaryota</taxon>
        <taxon>Fungi</taxon>
        <taxon>Dikarya</taxon>
        <taxon>Ascomycota</taxon>
        <taxon>Pezizomycotina</taxon>
        <taxon>Dothideomycetes</taxon>
        <taxon>Pleosporomycetidae</taxon>
        <taxon>Pleosporales</taxon>
        <taxon>Pleosporineae</taxon>
        <taxon>Phaeosphaeriaceae</taxon>
        <taxon>Ophiobolus</taxon>
    </lineage>
</organism>
<keyword evidence="4" id="KW-1185">Reference proteome</keyword>
<dbReference type="Proteomes" id="UP000799424">
    <property type="component" value="Unassembled WGS sequence"/>
</dbReference>
<proteinExistence type="predicted"/>
<evidence type="ECO:0000313" key="4">
    <source>
        <dbReference type="Proteomes" id="UP000799424"/>
    </source>
</evidence>
<sequence length="147" mass="16476">MKFKRNRKSPISCISFEAGFMIFLVLVVLGVIGGLAYNYRDLSPSTKDLMSVRMGNDQDQPSTPEDGAPLDRHTIFGKPEDVKTAECTLCKNTMKACLGRCVKRLGYFGRCEGEIIKMYPFCYTECDLNSFPHYMPPIGWNNVTGGI</sequence>
<gene>
    <name evidence="3" type="ORF">CC86DRAFT_410632</name>
</gene>
<keyword evidence="2" id="KW-0472">Membrane</keyword>
<dbReference type="AlphaFoldDB" id="A0A6A6ZNM1"/>